<dbReference type="PROSITE" id="PS50102">
    <property type="entry name" value="RRM"/>
    <property type="match status" value="1"/>
</dbReference>
<proteinExistence type="predicted"/>
<accession>A0AAN8XFY3</accession>
<feature type="region of interest" description="Disordered" evidence="5">
    <location>
        <begin position="271"/>
        <end position="306"/>
    </location>
</feature>
<dbReference type="CDD" id="cd12307">
    <property type="entry name" value="RRM_NIFK_like"/>
    <property type="match status" value="1"/>
</dbReference>
<feature type="compositionally biased region" description="Basic residues" evidence="5">
    <location>
        <begin position="417"/>
        <end position="438"/>
    </location>
</feature>
<gene>
    <name evidence="7" type="primary">NOP15</name>
    <name evidence="7" type="ORF">SK128_026104</name>
</gene>
<dbReference type="InterPro" id="IPR012677">
    <property type="entry name" value="Nucleotide-bd_a/b_plait_sf"/>
</dbReference>
<evidence type="ECO:0000256" key="5">
    <source>
        <dbReference type="SAM" id="MobiDB-lite"/>
    </source>
</evidence>
<feature type="region of interest" description="Disordered" evidence="5">
    <location>
        <begin position="318"/>
        <end position="361"/>
    </location>
</feature>
<evidence type="ECO:0000256" key="1">
    <source>
        <dbReference type="ARBA" id="ARBA00004604"/>
    </source>
</evidence>
<dbReference type="SMART" id="SM00360">
    <property type="entry name" value="RRM"/>
    <property type="match status" value="1"/>
</dbReference>
<protein>
    <submittedName>
        <fullName evidence="7">Nucleolar protein</fullName>
    </submittedName>
</protein>
<comment type="caution">
    <text evidence="7">The sequence shown here is derived from an EMBL/GenBank/DDBJ whole genome shotgun (WGS) entry which is preliminary data.</text>
</comment>
<dbReference type="EMBL" id="JAXCGZ010008646">
    <property type="protein sequence ID" value="KAK7077509.1"/>
    <property type="molecule type" value="Genomic_DNA"/>
</dbReference>
<dbReference type="AlphaFoldDB" id="A0AAN8XFY3"/>
<evidence type="ECO:0000256" key="4">
    <source>
        <dbReference type="PROSITE-ProRule" id="PRU00176"/>
    </source>
</evidence>
<organism evidence="7 8">
    <name type="scientific">Halocaridina rubra</name>
    <name type="common">Hawaiian red shrimp</name>
    <dbReference type="NCBI Taxonomy" id="373956"/>
    <lineage>
        <taxon>Eukaryota</taxon>
        <taxon>Metazoa</taxon>
        <taxon>Ecdysozoa</taxon>
        <taxon>Arthropoda</taxon>
        <taxon>Crustacea</taxon>
        <taxon>Multicrustacea</taxon>
        <taxon>Malacostraca</taxon>
        <taxon>Eumalacostraca</taxon>
        <taxon>Eucarida</taxon>
        <taxon>Decapoda</taxon>
        <taxon>Pleocyemata</taxon>
        <taxon>Caridea</taxon>
        <taxon>Atyoidea</taxon>
        <taxon>Atyidae</taxon>
        <taxon>Halocaridina</taxon>
    </lineage>
</organism>
<sequence>MAISKKGKAKKTRIANRPLLNTKKQKKIKLLRKDEIAIQKKVAEEGLTKRAEVPKGNVSLQRENAEAFRKKNKVLKKKVLSAAARKSQTPDTRWKKTQKIKDSNNSLQDRPGLICITNLPHGFYEHQLQGYFSQFGDVSRVRLVRSKRTGRSCGYAYIEFCHDEVAKIAAKAMNNYLTFGKIMKCISMPYKIPIVESIFSKGGFGRNNCPKIISRANAICELNKPRTEDQIRKRNDRVRSSFSRKLRQLKELGVEVPVTLVETNMNMKEKENAHEEMPEVKNTPVINDNVSSVAVPKKTAKKRKSLELQEPKIPEVVESLTASKTPKKSKLNVPATATPKSARKSQKKNKNLPVKDEENSAVDVKEDRIVFEADESDEEISIKTPPFTKKKLVKITATSPAKRLTALHAENSNIMKKTPKKFLPKKTPKKSPKGKASE</sequence>
<dbReference type="Pfam" id="PF00076">
    <property type="entry name" value="RRM_1"/>
    <property type="match status" value="1"/>
</dbReference>
<dbReference type="InterPro" id="IPR000504">
    <property type="entry name" value="RRM_dom"/>
</dbReference>
<name>A0AAN8XFY3_HALRR</name>
<dbReference type="GO" id="GO:0003723">
    <property type="term" value="F:RNA binding"/>
    <property type="evidence" value="ECO:0007669"/>
    <property type="project" value="UniProtKB-UniRule"/>
</dbReference>
<feature type="compositionally biased region" description="Basic residues" evidence="5">
    <location>
        <begin position="341"/>
        <end position="350"/>
    </location>
</feature>
<reference evidence="7 8" key="1">
    <citation type="submission" date="2023-11" db="EMBL/GenBank/DDBJ databases">
        <title>Halocaridina rubra genome assembly.</title>
        <authorList>
            <person name="Smith C."/>
        </authorList>
    </citation>
    <scope>NUCLEOTIDE SEQUENCE [LARGE SCALE GENOMIC DNA]</scope>
    <source>
        <strain evidence="7">EP-1</strain>
        <tissue evidence="7">Whole</tissue>
    </source>
</reference>
<feature type="region of interest" description="Disordered" evidence="5">
    <location>
        <begin position="1"/>
        <end position="23"/>
    </location>
</feature>
<keyword evidence="8" id="KW-1185">Reference proteome</keyword>
<dbReference type="Gene3D" id="3.30.70.330">
    <property type="match status" value="1"/>
</dbReference>
<keyword evidence="2 4" id="KW-0694">RNA-binding</keyword>
<evidence type="ECO:0000313" key="7">
    <source>
        <dbReference type="EMBL" id="KAK7077509.1"/>
    </source>
</evidence>
<evidence type="ECO:0000259" key="6">
    <source>
        <dbReference type="PROSITE" id="PS50102"/>
    </source>
</evidence>
<feature type="region of interest" description="Disordered" evidence="5">
    <location>
        <begin position="406"/>
        <end position="438"/>
    </location>
</feature>
<dbReference type="SUPFAM" id="SSF54928">
    <property type="entry name" value="RNA-binding domain, RBD"/>
    <property type="match status" value="1"/>
</dbReference>
<comment type="subcellular location">
    <subcellularLocation>
        <location evidence="1">Nucleus</location>
        <location evidence="1">Nucleolus</location>
    </subcellularLocation>
</comment>
<dbReference type="Proteomes" id="UP001381693">
    <property type="component" value="Unassembled WGS sequence"/>
</dbReference>
<evidence type="ECO:0000313" key="8">
    <source>
        <dbReference type="Proteomes" id="UP001381693"/>
    </source>
</evidence>
<dbReference type="InterPro" id="IPR035979">
    <property type="entry name" value="RBD_domain_sf"/>
</dbReference>
<dbReference type="PANTHER" id="PTHR46754">
    <property type="entry name" value="MKI67 FHA DOMAIN-INTERACTING NUCLEOLAR PHOSPHOPROTEIN"/>
    <property type="match status" value="1"/>
</dbReference>
<evidence type="ECO:0000256" key="3">
    <source>
        <dbReference type="ARBA" id="ARBA00023242"/>
    </source>
</evidence>
<keyword evidence="3" id="KW-0539">Nucleus</keyword>
<evidence type="ECO:0000256" key="2">
    <source>
        <dbReference type="ARBA" id="ARBA00022884"/>
    </source>
</evidence>
<dbReference type="GO" id="GO:0005730">
    <property type="term" value="C:nucleolus"/>
    <property type="evidence" value="ECO:0007669"/>
    <property type="project" value="UniProtKB-SubCell"/>
</dbReference>
<feature type="domain" description="RRM" evidence="6">
    <location>
        <begin position="112"/>
        <end position="184"/>
    </location>
</feature>
<feature type="compositionally biased region" description="Basic residues" evidence="5">
    <location>
        <begin position="1"/>
        <end position="14"/>
    </location>
</feature>